<gene>
    <name evidence="2" type="ORF">BT63DRAFT_429607</name>
</gene>
<dbReference type="InterPro" id="IPR010721">
    <property type="entry name" value="UstE-like"/>
</dbReference>
<dbReference type="PANTHER" id="PTHR32251">
    <property type="entry name" value="3-OXO-5-ALPHA-STEROID 4-DEHYDROGENASE"/>
    <property type="match status" value="1"/>
</dbReference>
<dbReference type="Gene3D" id="1.20.120.1630">
    <property type="match status" value="1"/>
</dbReference>
<keyword evidence="1" id="KW-1133">Transmembrane helix</keyword>
<dbReference type="AlphaFoldDB" id="A0A6A6TXL6"/>
<name>A0A6A6TXL6_9PEZI</name>
<proteinExistence type="predicted"/>
<dbReference type="GO" id="GO:0016020">
    <property type="term" value="C:membrane"/>
    <property type="evidence" value="ECO:0007669"/>
    <property type="project" value="TreeGrafter"/>
</dbReference>
<dbReference type="Proteomes" id="UP000799302">
    <property type="component" value="Unassembled WGS sequence"/>
</dbReference>
<organism evidence="2 3">
    <name type="scientific">Microthyrium microscopicum</name>
    <dbReference type="NCBI Taxonomy" id="703497"/>
    <lineage>
        <taxon>Eukaryota</taxon>
        <taxon>Fungi</taxon>
        <taxon>Dikarya</taxon>
        <taxon>Ascomycota</taxon>
        <taxon>Pezizomycotina</taxon>
        <taxon>Dothideomycetes</taxon>
        <taxon>Dothideomycetes incertae sedis</taxon>
        <taxon>Microthyriales</taxon>
        <taxon>Microthyriaceae</taxon>
        <taxon>Microthyrium</taxon>
    </lineage>
</organism>
<reference evidence="2" key="1">
    <citation type="journal article" date="2020" name="Stud. Mycol.">
        <title>101 Dothideomycetes genomes: a test case for predicting lifestyles and emergence of pathogens.</title>
        <authorList>
            <person name="Haridas S."/>
            <person name="Albert R."/>
            <person name="Binder M."/>
            <person name="Bloem J."/>
            <person name="Labutti K."/>
            <person name="Salamov A."/>
            <person name="Andreopoulos B."/>
            <person name="Baker S."/>
            <person name="Barry K."/>
            <person name="Bills G."/>
            <person name="Bluhm B."/>
            <person name="Cannon C."/>
            <person name="Castanera R."/>
            <person name="Culley D."/>
            <person name="Daum C."/>
            <person name="Ezra D."/>
            <person name="Gonzalez J."/>
            <person name="Henrissat B."/>
            <person name="Kuo A."/>
            <person name="Liang C."/>
            <person name="Lipzen A."/>
            <person name="Lutzoni F."/>
            <person name="Magnuson J."/>
            <person name="Mondo S."/>
            <person name="Nolan M."/>
            <person name="Ohm R."/>
            <person name="Pangilinan J."/>
            <person name="Park H.-J."/>
            <person name="Ramirez L."/>
            <person name="Alfaro M."/>
            <person name="Sun H."/>
            <person name="Tritt A."/>
            <person name="Yoshinaga Y."/>
            <person name="Zwiers L.-H."/>
            <person name="Turgeon B."/>
            <person name="Goodwin S."/>
            <person name="Spatafora J."/>
            <person name="Crous P."/>
            <person name="Grigoriev I."/>
        </authorList>
    </citation>
    <scope>NUCLEOTIDE SEQUENCE</scope>
    <source>
        <strain evidence="2">CBS 115976</strain>
    </source>
</reference>
<sequence length="343" mass="38715">MALPGAPAIKALSDSASWAVSARPYVVAQLPTLANKTWDAATTSLNALHLLYVDTNPFVLGLGFSIAAGAVFFVLAEINKNYSQVDRMWSILPAFYILHFNIWARQSGIPHARLDLAVLWSAIWSVRLTYNFWRKGGYTIGHEDYRWPIIKEQIGPVAMSIFDLTFISFGQSVLLFMVASPAYILLLTSRIEPELTLPDIIFTSMILVSIVIETVADQQQWNYQNAKHAYLKSAKLPHNSQYTQEDLDRGFVVSGLWSWSRHPNLACEMFNWITLYQWAGFTSHSILNWTIFGTIAYVLIFIGSAPLTERISSGKYPQYKEYQQLVGKFLPSLLGGFRKSKAD</sequence>
<protein>
    <submittedName>
        <fullName evidence="2">DUF1295-domain-containing protein</fullName>
    </submittedName>
</protein>
<feature type="transmembrane region" description="Helical" evidence="1">
    <location>
        <begin position="154"/>
        <end position="179"/>
    </location>
</feature>
<accession>A0A6A6TXL6</accession>
<dbReference type="Pfam" id="PF06966">
    <property type="entry name" value="DUF1295"/>
    <property type="match status" value="1"/>
</dbReference>
<evidence type="ECO:0000256" key="1">
    <source>
        <dbReference type="SAM" id="Phobius"/>
    </source>
</evidence>
<feature type="transmembrane region" description="Helical" evidence="1">
    <location>
        <begin position="58"/>
        <end position="76"/>
    </location>
</feature>
<feature type="transmembrane region" description="Helical" evidence="1">
    <location>
        <begin position="88"/>
        <end position="104"/>
    </location>
</feature>
<keyword evidence="1" id="KW-0812">Transmembrane</keyword>
<dbReference type="EMBL" id="MU004243">
    <property type="protein sequence ID" value="KAF2664071.1"/>
    <property type="molecule type" value="Genomic_DNA"/>
</dbReference>
<keyword evidence="1" id="KW-0472">Membrane</keyword>
<evidence type="ECO:0000313" key="3">
    <source>
        <dbReference type="Proteomes" id="UP000799302"/>
    </source>
</evidence>
<evidence type="ECO:0000313" key="2">
    <source>
        <dbReference type="EMBL" id="KAF2664071.1"/>
    </source>
</evidence>
<dbReference type="OrthoDB" id="201504at2759"/>
<dbReference type="PANTHER" id="PTHR32251:SF23">
    <property type="entry name" value="3-OXO-5-ALPHA-STEROID 4-DEHYDROGENASE (DUF1295)"/>
    <property type="match status" value="1"/>
</dbReference>
<keyword evidence="3" id="KW-1185">Reference proteome</keyword>
<feature type="transmembrane region" description="Helical" evidence="1">
    <location>
        <begin position="286"/>
        <end position="307"/>
    </location>
</feature>